<evidence type="ECO:0000313" key="2">
    <source>
        <dbReference type="Proteomes" id="UP000033866"/>
    </source>
</evidence>
<organism evidence="1 2">
    <name type="scientific">candidate division WS6 bacterium GW2011_GWE1_34_7</name>
    <dbReference type="NCBI Taxonomy" id="1619093"/>
    <lineage>
        <taxon>Bacteria</taxon>
        <taxon>Candidatus Dojkabacteria</taxon>
    </lineage>
</organism>
<reference evidence="1 2" key="1">
    <citation type="journal article" date="2015" name="Nature">
        <title>rRNA introns, odd ribosomes, and small enigmatic genomes across a large radiation of phyla.</title>
        <authorList>
            <person name="Brown C.T."/>
            <person name="Hug L.A."/>
            <person name="Thomas B.C."/>
            <person name="Sharon I."/>
            <person name="Castelle C.J."/>
            <person name="Singh A."/>
            <person name="Wilkins M.J."/>
            <person name="Williams K.H."/>
            <person name="Banfield J.F."/>
        </authorList>
    </citation>
    <scope>NUCLEOTIDE SEQUENCE [LARGE SCALE GENOMIC DNA]</scope>
</reference>
<proteinExistence type="predicted"/>
<gene>
    <name evidence="1" type="ORF">UR61_C0032G0007</name>
</gene>
<dbReference type="Proteomes" id="UP000033866">
    <property type="component" value="Unassembled WGS sequence"/>
</dbReference>
<dbReference type="EMBL" id="LBPV01000032">
    <property type="protein sequence ID" value="KKP65123.1"/>
    <property type="molecule type" value="Genomic_DNA"/>
</dbReference>
<dbReference type="AlphaFoldDB" id="A0A0G0B6Y9"/>
<evidence type="ECO:0000313" key="1">
    <source>
        <dbReference type="EMBL" id="KKP65123.1"/>
    </source>
</evidence>
<comment type="caution">
    <text evidence="1">The sequence shown here is derived from an EMBL/GenBank/DDBJ whole genome shotgun (WGS) entry which is preliminary data.</text>
</comment>
<sequence length="144" mass="16436">MYNNTSTVSASFRMNGEIIQQSGVYSVAKISVKNFNVFDKNGKSLEEFTLLTPSKTLVEPVLKQATRNLHSTYPFIEMALNLDKNGKSCKPKPPKKGFDKWLRTKEGQLYLMWNKATDVQKIQVHLENIAHDLKAELISFQINE</sequence>
<protein>
    <submittedName>
        <fullName evidence="1">Uncharacterized protein</fullName>
    </submittedName>
</protein>
<name>A0A0G0B6Y9_9BACT</name>
<accession>A0A0G0B6Y9</accession>